<comment type="caution">
    <text evidence="6">The sequence shown here is derived from an EMBL/GenBank/DDBJ whole genome shotgun (WGS) entry which is preliminary data.</text>
</comment>
<dbReference type="InterPro" id="IPR003877">
    <property type="entry name" value="SPRY_dom"/>
</dbReference>
<dbReference type="Gene3D" id="2.60.120.920">
    <property type="match status" value="1"/>
</dbReference>
<evidence type="ECO:0000256" key="4">
    <source>
        <dbReference type="SAM" id="Coils"/>
    </source>
</evidence>
<dbReference type="PANTHER" id="PTHR25465">
    <property type="entry name" value="B-BOX DOMAIN CONTAINING"/>
    <property type="match status" value="1"/>
</dbReference>
<evidence type="ECO:0000313" key="7">
    <source>
        <dbReference type="Proteomes" id="UP000736164"/>
    </source>
</evidence>
<dbReference type="PANTHER" id="PTHR25465:SF14">
    <property type="entry name" value="E3 UBIQUITIN-PROTEIN LIGASE TRIM65"/>
    <property type="match status" value="1"/>
</dbReference>
<feature type="non-terminal residue" evidence="6">
    <location>
        <position position="1"/>
    </location>
</feature>
<evidence type="ECO:0000259" key="5">
    <source>
        <dbReference type="PROSITE" id="PS50188"/>
    </source>
</evidence>
<dbReference type="Proteomes" id="UP000736164">
    <property type="component" value="Unassembled WGS sequence"/>
</dbReference>
<accession>A0A8J7T4Z4</accession>
<dbReference type="InterPro" id="IPR013320">
    <property type="entry name" value="ConA-like_dom_sf"/>
</dbReference>
<keyword evidence="3" id="KW-0862">Zinc</keyword>
<name>A0A8J7T4Z4_ATRSP</name>
<keyword evidence="6" id="KW-0436">Ligase</keyword>
<keyword evidence="4" id="KW-0175">Coiled coil</keyword>
<dbReference type="Pfam" id="PF00622">
    <property type="entry name" value="SPRY"/>
    <property type="match status" value="1"/>
</dbReference>
<evidence type="ECO:0000256" key="2">
    <source>
        <dbReference type="ARBA" id="ARBA00022771"/>
    </source>
</evidence>
<dbReference type="PROSITE" id="PS50188">
    <property type="entry name" value="B302_SPRY"/>
    <property type="match status" value="1"/>
</dbReference>
<evidence type="ECO:0000313" key="6">
    <source>
        <dbReference type="EMBL" id="MBN3311497.1"/>
    </source>
</evidence>
<keyword evidence="7" id="KW-1185">Reference proteome</keyword>
<dbReference type="InterPro" id="IPR003879">
    <property type="entry name" value="Butyrophylin_SPRY"/>
</dbReference>
<dbReference type="GO" id="GO:0016874">
    <property type="term" value="F:ligase activity"/>
    <property type="evidence" value="ECO:0007669"/>
    <property type="project" value="UniProtKB-KW"/>
</dbReference>
<dbReference type="SMART" id="SM00589">
    <property type="entry name" value="PRY"/>
    <property type="match status" value="1"/>
</dbReference>
<dbReference type="GO" id="GO:0005737">
    <property type="term" value="C:cytoplasm"/>
    <property type="evidence" value="ECO:0007669"/>
    <property type="project" value="UniProtKB-ARBA"/>
</dbReference>
<feature type="coiled-coil region" evidence="4">
    <location>
        <begin position="94"/>
        <end position="132"/>
    </location>
</feature>
<feature type="domain" description="B30.2/SPRY" evidence="5">
    <location>
        <begin position="166"/>
        <end position="367"/>
    </location>
</feature>
<dbReference type="InterPro" id="IPR043136">
    <property type="entry name" value="B30.2/SPRY_sf"/>
</dbReference>
<gene>
    <name evidence="6" type="primary">Trim39_22</name>
    <name evidence="6" type="ORF">GTO95_0017626</name>
</gene>
<evidence type="ECO:0000256" key="3">
    <source>
        <dbReference type="ARBA" id="ARBA00022833"/>
    </source>
</evidence>
<protein>
    <submittedName>
        <fullName evidence="6">TRI39 ligase</fullName>
    </submittedName>
</protein>
<dbReference type="EMBL" id="JAAWVO010000555">
    <property type="protein sequence ID" value="MBN3311497.1"/>
    <property type="molecule type" value="Genomic_DNA"/>
</dbReference>
<dbReference type="SMART" id="SM00449">
    <property type="entry name" value="SPRY"/>
    <property type="match status" value="1"/>
</dbReference>
<dbReference type="AlphaFoldDB" id="A0A8J7T4Z4"/>
<dbReference type="SUPFAM" id="SSF49899">
    <property type="entry name" value="Concanavalin A-like lectins/glucanases"/>
    <property type="match status" value="1"/>
</dbReference>
<evidence type="ECO:0000256" key="1">
    <source>
        <dbReference type="ARBA" id="ARBA00022723"/>
    </source>
</evidence>
<keyword evidence="2" id="KW-0863">Zinc-finger</keyword>
<proteinExistence type="predicted"/>
<dbReference type="InterPro" id="IPR051051">
    <property type="entry name" value="E3_ubiq-ligase_TRIM/RNF"/>
</dbReference>
<dbReference type="PRINTS" id="PR01407">
    <property type="entry name" value="BUTYPHLNCDUF"/>
</dbReference>
<keyword evidence="1" id="KW-0479">Metal-binding</keyword>
<feature type="non-terminal residue" evidence="6">
    <location>
        <position position="367"/>
    </location>
</feature>
<reference evidence="6" key="1">
    <citation type="journal article" date="2021" name="Cell">
        <title>Tracing the genetic footprints of vertebrate landing in non-teleost ray-finned fishes.</title>
        <authorList>
            <person name="Bi X."/>
            <person name="Wang K."/>
            <person name="Yang L."/>
            <person name="Pan H."/>
            <person name="Jiang H."/>
            <person name="Wei Q."/>
            <person name="Fang M."/>
            <person name="Yu H."/>
            <person name="Zhu C."/>
            <person name="Cai Y."/>
            <person name="He Y."/>
            <person name="Gan X."/>
            <person name="Zeng H."/>
            <person name="Yu D."/>
            <person name="Zhu Y."/>
            <person name="Jiang H."/>
            <person name="Qiu Q."/>
            <person name="Yang H."/>
            <person name="Zhang Y.E."/>
            <person name="Wang W."/>
            <person name="Zhu M."/>
            <person name="He S."/>
            <person name="Zhang G."/>
        </authorList>
    </citation>
    <scope>NUCLEOTIDE SEQUENCE</scope>
    <source>
        <strain evidence="6">Allg_001</strain>
    </source>
</reference>
<organism evidence="6 7">
    <name type="scientific">Atractosteus spatula</name>
    <name type="common">Alligator gar</name>
    <name type="synonym">Lepisosteus spatula</name>
    <dbReference type="NCBI Taxonomy" id="7917"/>
    <lineage>
        <taxon>Eukaryota</taxon>
        <taxon>Metazoa</taxon>
        <taxon>Chordata</taxon>
        <taxon>Craniata</taxon>
        <taxon>Vertebrata</taxon>
        <taxon>Euteleostomi</taxon>
        <taxon>Actinopterygii</taxon>
        <taxon>Neopterygii</taxon>
        <taxon>Holostei</taxon>
        <taxon>Semionotiformes</taxon>
        <taxon>Lepisosteidae</taxon>
        <taxon>Atractosteus</taxon>
    </lineage>
</organism>
<dbReference type="InterPro" id="IPR001870">
    <property type="entry name" value="B30.2/SPRY"/>
</dbReference>
<dbReference type="Pfam" id="PF13765">
    <property type="entry name" value="PRY"/>
    <property type="match status" value="1"/>
</dbReference>
<sequence length="367" mass="42269">MVHIPVFYVFFSRSQDVLTKQQEHLKRQQEAVKCRIEKLTAKQTEITKKSTAVRENISKKFEDIKRVLDQDLKVTLNQLEMEANAALFTIDNHLEKCNLLTQDIELELSELNAQLEQNNPQEQHRKMNLQTEDRVTAIMNISFPDSIQLDDYKSNQILSLINNLFLFIRAQIPITRKVFQSYVTEVRLDPDTAHPNLVISPDGTTATYTKEWQEFPESAERFDTTLNVISSDGFSDGRSYWEADVEGKTYWELGLTYPRIPRKGREETCWLGRGEESWCVEFFNGDYTAWHNGVSHHLPISKNFKKIGTYLSYPAGLISFYGVDDQTHLFTFCAGRFNETLHLAVCPGHDNEGSNTKPIKLCSAVKT</sequence>
<dbReference type="GO" id="GO:0008270">
    <property type="term" value="F:zinc ion binding"/>
    <property type="evidence" value="ECO:0007669"/>
    <property type="project" value="UniProtKB-KW"/>
</dbReference>
<dbReference type="InterPro" id="IPR006574">
    <property type="entry name" value="PRY"/>
</dbReference>